<accession>A0A0M0K931</accession>
<evidence type="ECO:0000313" key="4">
    <source>
        <dbReference type="EMBL" id="KOO34903.1"/>
    </source>
</evidence>
<dbReference type="InterPro" id="IPR011992">
    <property type="entry name" value="EF-hand-dom_pair"/>
</dbReference>
<gene>
    <name evidence="4" type="ORF">Ctob_016398</name>
</gene>
<sequence length="1141" mass="121301">RHAAPSHLFRVNAQRTRTRLPCTPTLAPSNRHSGRARSPCTSPRARPTPCPATQGTAPPTSAPTRAPIPRACTAVAMPCHPYRVSLPPITRRSPSPYHRSMHAPKASTLMARRAKTPEALVSAPEESADTVAPEAVLQFQRLDVSAPAANAAAADVSAPAATADADETALLKASVDALFESMATDGSGKISRKELATKLRADGQIKSLLGIADASTVPEVLHVMRILEKMGTDQNGDTYITPKHTREELVASLLADREVALLKARVDALFESMAKDGSGEISRKELAAKLRADGQIESLLGIADASPYPAVLLVKRAREGELEMAFRNYEAFHRIPIGSATVEQLQSSSAKIGGWLQAGPHYPSASVGIEYCQQLDAITPQELRTMRSAVKLTPKELVVERVVERVLAVERVERVEAARRHNLQETLITYAERMHAWVQTFNGASILLTALVAMVYTALSQREDGKCAVFPFLPENTTTTSYYLLARFVAVAGVIFLSVVTIWYDLTLEVADPILERLENPAPADQKGQWWSKYETRFRSLVGVVAFVSLMFAVHSFHLVLQQGAATCTLINALPFAGALVALHCAHRLLVGGNEAAPEKRETLSKQYWGESRVVRASMNARASGYVDLSDDEENATTRQCCGTRLRPANAPTPKPTNALACCGCSRARCSLIWFSLLLAVVLTLGQQLAELQTRSQPSVAVRQITLEERHAIMRGITITPARRQLWDASSSNISGLGTRVPRPVLTEMTSPPEDNHLQRMGAPPGTTATFTVERRQLEAEIGSMADLSALQCNGAVIEVAPDTSERILRYTAITVGSVGIGFGLAVYAVTAAPGFARTCMGNALVITLTEAGAALANFGARFAASMGVTTLQTVMVRLKLPADYYWGAGQKLLADTQWGKITFTVPWSGLRPGQEILVEHKIAMNVATGATLDATGAIVTKTSAATQAAAKAAGATVAIGAVATVVNAATEVTAATAGTALTTGAVAAVVSAATAEATAAAAAAAGTTVVTSTVTSVGTTISVEQALVLGATELTVGVAGGGYVAGRGVSEMVDFVFGDPPQDSAEDACTLQPFVFNMREFDPDYDGTRSYTQRLVLATSADGLQDIVELVISPRIKMDMQTNPNVLRLGASPMEAQLVA</sequence>
<feature type="compositionally biased region" description="Low complexity" evidence="1">
    <location>
        <begin position="56"/>
        <end position="66"/>
    </location>
</feature>
<protein>
    <recommendedName>
        <fullName evidence="3">EF-hand domain-containing protein</fullName>
    </recommendedName>
</protein>
<proteinExistence type="predicted"/>
<dbReference type="SUPFAM" id="SSF47473">
    <property type="entry name" value="EF-hand"/>
    <property type="match status" value="1"/>
</dbReference>
<feature type="domain" description="EF-hand" evidence="3">
    <location>
        <begin position="170"/>
        <end position="205"/>
    </location>
</feature>
<feature type="transmembrane region" description="Helical" evidence="2">
    <location>
        <begin position="540"/>
        <end position="561"/>
    </location>
</feature>
<name>A0A0M0K931_9EUKA</name>
<dbReference type="Proteomes" id="UP000037460">
    <property type="component" value="Unassembled WGS sequence"/>
</dbReference>
<feature type="domain" description="EF-hand" evidence="3">
    <location>
        <begin position="261"/>
        <end position="296"/>
    </location>
</feature>
<feature type="non-terminal residue" evidence="4">
    <location>
        <position position="1"/>
    </location>
</feature>
<keyword evidence="2" id="KW-1133">Transmembrane helix</keyword>
<keyword evidence="5" id="KW-1185">Reference proteome</keyword>
<dbReference type="PROSITE" id="PS50222">
    <property type="entry name" value="EF_HAND_2"/>
    <property type="match status" value="2"/>
</dbReference>
<dbReference type="EMBL" id="JWZX01001056">
    <property type="protein sequence ID" value="KOO34903.1"/>
    <property type="molecule type" value="Genomic_DNA"/>
</dbReference>
<dbReference type="SMART" id="SM00054">
    <property type="entry name" value="EFh"/>
    <property type="match status" value="2"/>
</dbReference>
<keyword evidence="2" id="KW-0812">Transmembrane</keyword>
<feature type="region of interest" description="Disordered" evidence="1">
    <location>
        <begin position="1"/>
        <end position="66"/>
    </location>
</feature>
<dbReference type="AlphaFoldDB" id="A0A0M0K931"/>
<dbReference type="GO" id="GO:0005509">
    <property type="term" value="F:calcium ion binding"/>
    <property type="evidence" value="ECO:0007669"/>
    <property type="project" value="InterPro"/>
</dbReference>
<feature type="transmembrane region" description="Helical" evidence="2">
    <location>
        <begin position="480"/>
        <end position="504"/>
    </location>
</feature>
<reference evidence="5" key="1">
    <citation type="journal article" date="2015" name="PLoS Genet.">
        <title>Genome Sequence and Transcriptome Analyses of Chrysochromulina tobin: Metabolic Tools for Enhanced Algal Fitness in the Prominent Order Prymnesiales (Haptophyceae).</title>
        <authorList>
            <person name="Hovde B.T."/>
            <person name="Deodato C.R."/>
            <person name="Hunsperger H.M."/>
            <person name="Ryken S.A."/>
            <person name="Yost W."/>
            <person name="Jha R.K."/>
            <person name="Patterson J."/>
            <person name="Monnat R.J. Jr."/>
            <person name="Barlow S.B."/>
            <person name="Starkenburg S.R."/>
            <person name="Cattolico R.A."/>
        </authorList>
    </citation>
    <scope>NUCLEOTIDE SEQUENCE</scope>
    <source>
        <strain evidence="5">CCMP291</strain>
    </source>
</reference>
<evidence type="ECO:0000256" key="1">
    <source>
        <dbReference type="SAM" id="MobiDB-lite"/>
    </source>
</evidence>
<organism evidence="4 5">
    <name type="scientific">Chrysochromulina tobinii</name>
    <dbReference type="NCBI Taxonomy" id="1460289"/>
    <lineage>
        <taxon>Eukaryota</taxon>
        <taxon>Haptista</taxon>
        <taxon>Haptophyta</taxon>
        <taxon>Prymnesiophyceae</taxon>
        <taxon>Prymnesiales</taxon>
        <taxon>Chrysochromulinaceae</taxon>
        <taxon>Chrysochromulina</taxon>
    </lineage>
</organism>
<evidence type="ECO:0000259" key="3">
    <source>
        <dbReference type="PROSITE" id="PS50222"/>
    </source>
</evidence>
<feature type="transmembrane region" description="Helical" evidence="2">
    <location>
        <begin position="436"/>
        <end position="459"/>
    </location>
</feature>
<keyword evidence="2" id="KW-0472">Membrane</keyword>
<evidence type="ECO:0000313" key="5">
    <source>
        <dbReference type="Proteomes" id="UP000037460"/>
    </source>
</evidence>
<comment type="caution">
    <text evidence="4">The sequence shown here is derived from an EMBL/GenBank/DDBJ whole genome shotgun (WGS) entry which is preliminary data.</text>
</comment>
<dbReference type="InterPro" id="IPR002048">
    <property type="entry name" value="EF_hand_dom"/>
</dbReference>
<dbReference type="Gene3D" id="1.10.238.10">
    <property type="entry name" value="EF-hand"/>
    <property type="match status" value="1"/>
</dbReference>
<evidence type="ECO:0000256" key="2">
    <source>
        <dbReference type="SAM" id="Phobius"/>
    </source>
</evidence>